<proteinExistence type="predicted"/>
<accession>A0A086ZQN1</accession>
<feature type="region of interest" description="Disordered" evidence="1">
    <location>
        <begin position="60"/>
        <end position="83"/>
    </location>
</feature>
<evidence type="ECO:0000313" key="5">
    <source>
        <dbReference type="Proteomes" id="UP000583419"/>
    </source>
</evidence>
<gene>
    <name evidence="2" type="ORF">BBOU_0293</name>
    <name evidence="3" type="ORF">HF843_06930</name>
</gene>
<name>A0A086ZQN1_9BIFI</name>
<keyword evidence="4" id="KW-1185">Reference proteome</keyword>
<evidence type="ECO:0000313" key="4">
    <source>
        <dbReference type="Proteomes" id="UP000029093"/>
    </source>
</evidence>
<dbReference type="GeneID" id="303203497"/>
<dbReference type="Proteomes" id="UP000583419">
    <property type="component" value="Unassembled WGS sequence"/>
</dbReference>
<dbReference type="Proteomes" id="UP000029093">
    <property type="component" value="Unassembled WGS sequence"/>
</dbReference>
<comment type="caution">
    <text evidence="2">The sequence shown here is derived from an EMBL/GenBank/DDBJ whole genome shotgun (WGS) entry which is preliminary data.</text>
</comment>
<evidence type="ECO:0000256" key="1">
    <source>
        <dbReference type="SAM" id="MobiDB-lite"/>
    </source>
</evidence>
<dbReference type="OrthoDB" id="3232804at2"/>
<organism evidence="2 4">
    <name type="scientific">Bifidobacterium boum</name>
    <dbReference type="NCBI Taxonomy" id="78343"/>
    <lineage>
        <taxon>Bacteria</taxon>
        <taxon>Bacillati</taxon>
        <taxon>Actinomycetota</taxon>
        <taxon>Actinomycetes</taxon>
        <taxon>Bifidobacteriales</taxon>
        <taxon>Bifidobacteriaceae</taxon>
        <taxon>Bifidobacterium</taxon>
    </lineage>
</organism>
<dbReference type="EMBL" id="JGYQ01000006">
    <property type="protein sequence ID" value="KFI48831.1"/>
    <property type="molecule type" value="Genomic_DNA"/>
</dbReference>
<dbReference type="EMBL" id="JABAGJ010000009">
    <property type="protein sequence ID" value="NMF02899.1"/>
    <property type="molecule type" value="Genomic_DNA"/>
</dbReference>
<sequence length="83" mass="10144">MHYFTPKRCTESNKIMYHDKAQALRAADQSWRERGAELWVYRCEYCGSWHLTHHDPSLRDMTPHMAMQQKPHSRKRGYKPRRR</sequence>
<dbReference type="RefSeq" id="WP_026503302.1">
    <property type="nucleotide sequence ID" value="NZ_JABAGJ010000009.1"/>
</dbReference>
<feature type="compositionally biased region" description="Basic residues" evidence="1">
    <location>
        <begin position="71"/>
        <end position="83"/>
    </location>
</feature>
<protein>
    <submittedName>
        <fullName evidence="2">Uncharacterized protein</fullName>
    </submittedName>
</protein>
<dbReference type="AlphaFoldDB" id="A0A086ZQN1"/>
<reference evidence="3 5" key="2">
    <citation type="submission" date="2020-04" db="EMBL/GenBank/DDBJ databases">
        <authorList>
            <person name="Hitch T.C.A."/>
            <person name="Wylensek D."/>
            <person name="Clavel T."/>
        </authorList>
    </citation>
    <scope>NUCLEOTIDE SEQUENCE [LARGE SCALE GENOMIC DNA]</scope>
    <source>
        <strain evidence="3 5">WCA-130-P53-4B</strain>
    </source>
</reference>
<reference evidence="2 4" key="1">
    <citation type="submission" date="2014-03" db="EMBL/GenBank/DDBJ databases">
        <title>Genomics of Bifidobacteria.</title>
        <authorList>
            <person name="Ventura M."/>
            <person name="Milani C."/>
            <person name="Lugli G.A."/>
        </authorList>
    </citation>
    <scope>NUCLEOTIDE SEQUENCE [LARGE SCALE GENOMIC DNA]</scope>
    <source>
        <strain evidence="2 4">LMG 10736</strain>
    </source>
</reference>
<evidence type="ECO:0000313" key="3">
    <source>
        <dbReference type="EMBL" id="NMF02899.1"/>
    </source>
</evidence>
<evidence type="ECO:0000313" key="2">
    <source>
        <dbReference type="EMBL" id="KFI48831.1"/>
    </source>
</evidence>